<name>A0A562I0V1_9GAMM</name>
<keyword evidence="5" id="KW-1185">Reference proteome</keyword>
<dbReference type="AlphaFoldDB" id="A0A562I0V1"/>
<accession>A0A562I0V1</accession>
<protein>
    <recommendedName>
        <fullName evidence="6">Spy/CpxP family protein refolding chaperone</fullName>
    </recommendedName>
</protein>
<comment type="caution">
    <text evidence="4">The sequence shown here is derived from an EMBL/GenBank/DDBJ whole genome shotgun (WGS) entry which is preliminary data.</text>
</comment>
<evidence type="ECO:0000256" key="1">
    <source>
        <dbReference type="SAM" id="Coils"/>
    </source>
</evidence>
<dbReference type="Proteomes" id="UP000319627">
    <property type="component" value="Unassembled WGS sequence"/>
</dbReference>
<evidence type="ECO:0000313" key="5">
    <source>
        <dbReference type="Proteomes" id="UP000319627"/>
    </source>
</evidence>
<feature type="region of interest" description="Disordered" evidence="2">
    <location>
        <begin position="132"/>
        <end position="185"/>
    </location>
</feature>
<dbReference type="Gene3D" id="1.20.120.1490">
    <property type="match status" value="1"/>
</dbReference>
<feature type="compositionally biased region" description="Low complexity" evidence="2">
    <location>
        <begin position="155"/>
        <end position="171"/>
    </location>
</feature>
<evidence type="ECO:0008006" key="6">
    <source>
        <dbReference type="Google" id="ProtNLM"/>
    </source>
</evidence>
<sequence>MRKSLIALALAAALPTLALAGSEGCCSQEAGHAPRHYEHFDGLKKLDLSKEQSAAVAEIVHKQEKAKEKLTKEYLKKLSDEDKAALRKDLKALRAEREQAVLKVLTPEQQKKYEVAKEKAKAHRAEWEEFQKWKADKEAKEAKKPEAKVEEAAKPAEVTPAAKAEPTPAKPEAAKPAEAPAEKKE</sequence>
<feature type="signal peptide" evidence="3">
    <location>
        <begin position="1"/>
        <end position="20"/>
    </location>
</feature>
<reference evidence="4 5" key="1">
    <citation type="submission" date="2019-07" db="EMBL/GenBank/DDBJ databases">
        <title>Genomic Encyclopedia of Type Strains, Phase I: the one thousand microbial genomes (KMG-I) project.</title>
        <authorList>
            <person name="Kyrpides N."/>
        </authorList>
    </citation>
    <scope>NUCLEOTIDE SEQUENCE [LARGE SCALE GENOMIC DNA]</scope>
    <source>
        <strain evidence="4 5">DSM 375</strain>
    </source>
</reference>
<keyword evidence="1" id="KW-0175">Coiled coil</keyword>
<feature type="compositionally biased region" description="Basic and acidic residues" evidence="2">
    <location>
        <begin position="132"/>
        <end position="154"/>
    </location>
</feature>
<feature type="chain" id="PRO_5021894054" description="Spy/CpxP family protein refolding chaperone" evidence="3">
    <location>
        <begin position="21"/>
        <end position="185"/>
    </location>
</feature>
<proteinExistence type="predicted"/>
<keyword evidence="3" id="KW-0732">Signal</keyword>
<dbReference type="EMBL" id="VLKG01000008">
    <property type="protein sequence ID" value="TWH64650.1"/>
    <property type="molecule type" value="Genomic_DNA"/>
</dbReference>
<feature type="compositionally biased region" description="Basic and acidic residues" evidence="2">
    <location>
        <begin position="172"/>
        <end position="185"/>
    </location>
</feature>
<feature type="coiled-coil region" evidence="1">
    <location>
        <begin position="76"/>
        <end position="103"/>
    </location>
</feature>
<evidence type="ECO:0000256" key="2">
    <source>
        <dbReference type="SAM" id="MobiDB-lite"/>
    </source>
</evidence>
<gene>
    <name evidence="4" type="ORF">LX59_02321</name>
</gene>
<evidence type="ECO:0000313" key="4">
    <source>
        <dbReference type="EMBL" id="TWH64650.1"/>
    </source>
</evidence>
<dbReference type="RefSeq" id="WP_144572019.1">
    <property type="nucleotide sequence ID" value="NZ_VLKG01000008.1"/>
</dbReference>
<evidence type="ECO:0000256" key="3">
    <source>
        <dbReference type="SAM" id="SignalP"/>
    </source>
</evidence>
<organism evidence="4 5">
    <name type="scientific">Azomonas agilis</name>
    <dbReference type="NCBI Taxonomy" id="116849"/>
    <lineage>
        <taxon>Bacteria</taxon>
        <taxon>Pseudomonadati</taxon>
        <taxon>Pseudomonadota</taxon>
        <taxon>Gammaproteobacteria</taxon>
        <taxon>Pseudomonadales</taxon>
        <taxon>Pseudomonadaceae</taxon>
        <taxon>Azomonas</taxon>
    </lineage>
</organism>